<evidence type="ECO:0000256" key="2">
    <source>
        <dbReference type="ARBA" id="ARBA00022692"/>
    </source>
</evidence>
<name>F8E7R5_FLESM</name>
<feature type="transmembrane region" description="Helical" evidence="5">
    <location>
        <begin position="232"/>
        <end position="252"/>
    </location>
</feature>
<dbReference type="GO" id="GO:1902600">
    <property type="term" value="P:proton transmembrane transport"/>
    <property type="evidence" value="ECO:0007669"/>
    <property type="project" value="InterPro"/>
</dbReference>
<dbReference type="STRING" id="717231.Flexsi_0218"/>
<dbReference type="PANTHER" id="PTHR43021">
    <property type="entry name" value="NA(+)/H(+) ANTIPORTER-RELATED"/>
    <property type="match status" value="1"/>
</dbReference>
<dbReference type="InterPro" id="IPR038770">
    <property type="entry name" value="Na+/solute_symporter_sf"/>
</dbReference>
<feature type="transmembrane region" description="Helical" evidence="5">
    <location>
        <begin position="286"/>
        <end position="317"/>
    </location>
</feature>
<dbReference type="InterPro" id="IPR006153">
    <property type="entry name" value="Cation/H_exchanger_TM"/>
</dbReference>
<reference evidence="7 8" key="1">
    <citation type="journal article" date="2011" name="Stand. Genomic Sci.">
        <title>Genome sequence of the moderately thermophilic halophile Flexistipes sinusarabici strain (MAS10).</title>
        <authorList>
            <person name="Lapidus A."/>
            <person name="Chertkov O."/>
            <person name="Nolan M."/>
            <person name="Lucas S."/>
            <person name="Hammon N."/>
            <person name="Deshpande S."/>
            <person name="Cheng J.F."/>
            <person name="Tapia R."/>
            <person name="Han C."/>
            <person name="Goodwin L."/>
            <person name="Pitluck S."/>
            <person name="Liolios K."/>
            <person name="Pagani I."/>
            <person name="Ivanova N."/>
            <person name="Huntemann M."/>
            <person name="Mavromatis K."/>
            <person name="Mikhailova N."/>
            <person name="Pati A."/>
            <person name="Chen A."/>
            <person name="Palaniappan K."/>
            <person name="Land M."/>
            <person name="Hauser L."/>
            <person name="Brambilla E.M."/>
            <person name="Rohde M."/>
            <person name="Abt B."/>
            <person name="Spring S."/>
            <person name="Goker M."/>
            <person name="Bristow J."/>
            <person name="Eisen J.A."/>
            <person name="Markowitz V."/>
            <person name="Hugenholtz P."/>
            <person name="Kyrpides N.C."/>
            <person name="Klenk H.P."/>
            <person name="Woyke T."/>
        </authorList>
    </citation>
    <scope>NUCLEOTIDE SEQUENCE [LARGE SCALE GENOMIC DNA]</scope>
    <source>
        <strain evidence="8">DSM 4947 / MAS 10</strain>
    </source>
</reference>
<reference evidence="8" key="2">
    <citation type="submission" date="2011-06" db="EMBL/GenBank/DDBJ databases">
        <title>The complete genome of Flexistipes sinusarabici DSM 4947.</title>
        <authorList>
            <person name="Lucas S."/>
            <person name="Han J."/>
            <person name="Lapidus A."/>
            <person name="Bruce D."/>
            <person name="Goodwin L."/>
            <person name="Pitluck S."/>
            <person name="Peters L."/>
            <person name="Kyrpides N."/>
            <person name="Mavromatis K."/>
            <person name="Ivanova N."/>
            <person name="Mikhailova N."/>
            <person name="Chertkov O."/>
            <person name="Detter J.C."/>
            <person name="Tapia R."/>
            <person name="Han C."/>
            <person name="Land M."/>
            <person name="Hauser L."/>
            <person name="Markowitz V."/>
            <person name="Cheng J.-F."/>
            <person name="Hugenholtz P."/>
            <person name="Woyke T."/>
            <person name="Wu D."/>
            <person name="Spring S."/>
            <person name="Schroeder M."/>
            <person name="Brambilla E."/>
            <person name="Klenk H.-P."/>
            <person name="Eisen J.A."/>
        </authorList>
    </citation>
    <scope>NUCLEOTIDE SEQUENCE [LARGE SCALE GENOMIC DNA]</scope>
    <source>
        <strain evidence="8">DSM 4947 / MAS 10</strain>
    </source>
</reference>
<dbReference type="GO" id="GO:0015297">
    <property type="term" value="F:antiporter activity"/>
    <property type="evidence" value="ECO:0007669"/>
    <property type="project" value="InterPro"/>
</dbReference>
<feature type="transmembrane region" description="Helical" evidence="5">
    <location>
        <begin position="86"/>
        <end position="111"/>
    </location>
</feature>
<proteinExistence type="predicted"/>
<gene>
    <name evidence="7" type="ordered locus">Flexsi_0218</name>
</gene>
<feature type="domain" description="Cation/H+ exchanger transmembrane" evidence="6">
    <location>
        <begin position="12"/>
        <end position="398"/>
    </location>
</feature>
<organism evidence="7 8">
    <name type="scientific">Flexistipes sinusarabici (strain ATCC 49648 / DSM 4947 / MAS 10)</name>
    <dbReference type="NCBI Taxonomy" id="717231"/>
    <lineage>
        <taxon>Bacteria</taxon>
        <taxon>Pseudomonadati</taxon>
        <taxon>Deferribacterota</taxon>
        <taxon>Deferribacteres</taxon>
        <taxon>Deferribacterales</taxon>
        <taxon>Flexistipitaceae</taxon>
        <taxon>Flexistipes</taxon>
    </lineage>
</organism>
<feature type="transmembrane region" description="Helical" evidence="5">
    <location>
        <begin position="158"/>
        <end position="184"/>
    </location>
</feature>
<dbReference type="PANTHER" id="PTHR43021:SF2">
    <property type="entry name" value="CATION_H+ EXCHANGER DOMAIN-CONTAINING PROTEIN"/>
    <property type="match status" value="1"/>
</dbReference>
<dbReference type="RefSeq" id="WP_013885422.1">
    <property type="nucleotide sequence ID" value="NC_015672.1"/>
</dbReference>
<accession>F8E7R5</accession>
<evidence type="ECO:0000256" key="5">
    <source>
        <dbReference type="SAM" id="Phobius"/>
    </source>
</evidence>
<sequence>MNELFFIGLLIIIGYFAGLLLEKAGIPKIIGYIITGVIFSPYTFEFVPENILRSTSPLKDTCLGFIIFEVGGSLKWSKLKNYKKQLVNILLFESLTTYILIISVLVAAGYIFADLFTVDPLWIFILALLLAPMGAPTDPTATFAIIHEYGAKGNVSNTIIEVAALDDAMGVFLFSLSTSAAFILAGDSGSSISISLLKAFYTITGALCFGFLCGWLTRIISNFLNIRNEGQWIVLLAAFIIFTFGLSSMLGLDEILAVMAFGAYTTNFNEQQEQIFNIIERYTEELIILFFFLLSGLHIDITAIPNAAPIIGIFVIFRILGKYFGARTGAYFGGAPKEVRKCIGGGLLPQGGIVIGLALMISQDPAFGIISDTLLATVMGSTVLNEIIGPFGAKTALKKAGEI</sequence>
<protein>
    <submittedName>
        <fullName evidence="7">Sodium/hydrogen exchanger</fullName>
    </submittedName>
</protein>
<dbReference type="AlphaFoldDB" id="F8E7R5"/>
<evidence type="ECO:0000256" key="1">
    <source>
        <dbReference type="ARBA" id="ARBA00004141"/>
    </source>
</evidence>
<keyword evidence="8" id="KW-1185">Reference proteome</keyword>
<dbReference type="eggNOG" id="COG0025">
    <property type="taxonomic scope" value="Bacteria"/>
</dbReference>
<evidence type="ECO:0000313" key="8">
    <source>
        <dbReference type="Proteomes" id="UP000006621"/>
    </source>
</evidence>
<dbReference type="EMBL" id="CP002858">
    <property type="protein sequence ID" value="AEI13910.1"/>
    <property type="molecule type" value="Genomic_DNA"/>
</dbReference>
<dbReference type="KEGG" id="fsi:Flexsi_0218"/>
<feature type="transmembrane region" description="Helical" evidence="5">
    <location>
        <begin position="199"/>
        <end position="220"/>
    </location>
</feature>
<dbReference type="Proteomes" id="UP000006621">
    <property type="component" value="Chromosome"/>
</dbReference>
<dbReference type="Gene3D" id="1.20.1530.20">
    <property type="match status" value="1"/>
</dbReference>
<evidence type="ECO:0000256" key="4">
    <source>
        <dbReference type="ARBA" id="ARBA00023136"/>
    </source>
</evidence>
<evidence type="ECO:0000313" key="7">
    <source>
        <dbReference type="EMBL" id="AEI13910.1"/>
    </source>
</evidence>
<keyword evidence="3 5" id="KW-1133">Transmembrane helix</keyword>
<evidence type="ECO:0000259" key="6">
    <source>
        <dbReference type="Pfam" id="PF00999"/>
    </source>
</evidence>
<dbReference type="OrthoDB" id="9778229at2"/>
<evidence type="ECO:0000256" key="3">
    <source>
        <dbReference type="ARBA" id="ARBA00022989"/>
    </source>
</evidence>
<dbReference type="HOGENOM" id="CLU_031031_0_0_0"/>
<feature type="transmembrane region" description="Helical" evidence="5">
    <location>
        <begin position="6"/>
        <end position="22"/>
    </location>
</feature>
<dbReference type="Pfam" id="PF00999">
    <property type="entry name" value="Na_H_Exchanger"/>
    <property type="match status" value="1"/>
</dbReference>
<keyword evidence="2 5" id="KW-0812">Transmembrane</keyword>
<keyword evidence="4 5" id="KW-0472">Membrane</keyword>
<feature type="transmembrane region" description="Helical" evidence="5">
    <location>
        <begin position="123"/>
        <end position="146"/>
    </location>
</feature>
<comment type="subcellular location">
    <subcellularLocation>
        <location evidence="1">Membrane</location>
        <topology evidence="1">Multi-pass membrane protein</topology>
    </subcellularLocation>
</comment>
<dbReference type="GO" id="GO:0016020">
    <property type="term" value="C:membrane"/>
    <property type="evidence" value="ECO:0007669"/>
    <property type="project" value="UniProtKB-SubCell"/>
</dbReference>